<proteinExistence type="predicted"/>
<keyword evidence="1" id="KW-0378">Hydrolase</keyword>
<dbReference type="AlphaFoldDB" id="M2YAY3"/>
<reference evidence="4 5" key="1">
    <citation type="journal article" date="2014" name="Genome Announc.">
        <title>Draft Genome Sequence of Kocuria palustris PEL.</title>
        <authorList>
            <person name="Sharma G."/>
            <person name="Khatri I."/>
            <person name="Subramanian S."/>
        </authorList>
    </citation>
    <scope>NUCLEOTIDE SEQUENCE [LARGE SCALE GENOMIC DNA]</scope>
    <source>
        <strain evidence="4 5">PEL</strain>
    </source>
</reference>
<evidence type="ECO:0000313" key="5">
    <source>
        <dbReference type="Proteomes" id="UP000009877"/>
    </source>
</evidence>
<dbReference type="Gene3D" id="2.40.260.10">
    <property type="entry name" value="Sortase"/>
    <property type="match status" value="1"/>
</dbReference>
<evidence type="ECO:0000256" key="1">
    <source>
        <dbReference type="ARBA" id="ARBA00022801"/>
    </source>
</evidence>
<dbReference type="InterPro" id="IPR023365">
    <property type="entry name" value="Sortase_dom-sf"/>
</dbReference>
<feature type="active site" description="Proton donor/acceptor" evidence="2">
    <location>
        <position position="66"/>
    </location>
</feature>
<sequence>MSTVAQPHAPRRPASSIAAVISVIGEGYSRPVIEGTTSEVLDTFGLGHYPGTAMPGDEGNFAVAGHRQTNGAVLDHIDALTEGERIHVRTADGYYTYLYSETLIVLPTQTDVIAPVPGEPGEPADGGCMTLTSCNPRFGDTERIIVHAQLESWRPNSAGPPPDIADVVQRDADGQ</sequence>
<dbReference type="InterPro" id="IPR005754">
    <property type="entry name" value="Sortase"/>
</dbReference>
<feature type="active site" description="Acyl-thioester intermediate" evidence="2">
    <location>
        <position position="134"/>
    </location>
</feature>
<dbReference type="EMBL" id="ANHZ02000027">
    <property type="protein sequence ID" value="EME35635.1"/>
    <property type="molecule type" value="Genomic_DNA"/>
</dbReference>
<accession>M2YAY3</accession>
<gene>
    <name evidence="4" type="ORF">C884_01455</name>
</gene>
<feature type="region of interest" description="Disordered" evidence="3">
    <location>
        <begin position="153"/>
        <end position="175"/>
    </location>
</feature>
<name>M2YAY3_9MICC</name>
<dbReference type="Proteomes" id="UP000009877">
    <property type="component" value="Unassembled WGS sequence"/>
</dbReference>
<comment type="caution">
    <text evidence="4">The sequence shown here is derived from an EMBL/GenBank/DDBJ whole genome shotgun (WGS) entry which is preliminary data.</text>
</comment>
<keyword evidence="5" id="KW-1185">Reference proteome</keyword>
<dbReference type="GO" id="GO:0016787">
    <property type="term" value="F:hydrolase activity"/>
    <property type="evidence" value="ECO:0007669"/>
    <property type="project" value="UniProtKB-KW"/>
</dbReference>
<dbReference type="NCBIfam" id="TIGR01076">
    <property type="entry name" value="sortase_fam"/>
    <property type="match status" value="1"/>
</dbReference>
<evidence type="ECO:0000256" key="2">
    <source>
        <dbReference type="PIRSR" id="PIRSR605754-1"/>
    </source>
</evidence>
<evidence type="ECO:0000313" key="4">
    <source>
        <dbReference type="EMBL" id="EME35635.1"/>
    </source>
</evidence>
<organism evidence="4 5">
    <name type="scientific">Kocuria palustris PEL</name>
    <dbReference type="NCBI Taxonomy" id="1236550"/>
    <lineage>
        <taxon>Bacteria</taxon>
        <taxon>Bacillati</taxon>
        <taxon>Actinomycetota</taxon>
        <taxon>Actinomycetes</taxon>
        <taxon>Micrococcales</taxon>
        <taxon>Micrococcaceae</taxon>
        <taxon>Kocuria</taxon>
    </lineage>
</organism>
<dbReference type="CDD" id="cd05830">
    <property type="entry name" value="Sortase_E"/>
    <property type="match status" value="1"/>
</dbReference>
<dbReference type="SUPFAM" id="SSF63817">
    <property type="entry name" value="Sortase"/>
    <property type="match status" value="1"/>
</dbReference>
<dbReference type="InterPro" id="IPR053465">
    <property type="entry name" value="Sortase_Class_E"/>
</dbReference>
<dbReference type="NCBIfam" id="NF033747">
    <property type="entry name" value="class_E_sortase"/>
    <property type="match status" value="1"/>
</dbReference>
<dbReference type="Pfam" id="PF04203">
    <property type="entry name" value="Sortase"/>
    <property type="match status" value="1"/>
</dbReference>
<protein>
    <submittedName>
        <fullName evidence="4">Sortase family protein</fullName>
    </submittedName>
</protein>
<dbReference type="InterPro" id="IPR042003">
    <property type="entry name" value="Sortase_E"/>
</dbReference>
<evidence type="ECO:0000256" key="3">
    <source>
        <dbReference type="SAM" id="MobiDB-lite"/>
    </source>
</evidence>